<evidence type="ECO:0000313" key="1">
    <source>
        <dbReference type="EMBL" id="KRM11067.1"/>
    </source>
</evidence>
<gene>
    <name evidence="1" type="ORF">FD41_GL001675</name>
</gene>
<proteinExistence type="predicted"/>
<name>A0A0R1W4L1_9LACO</name>
<accession>A0A0R1W4L1</accession>
<organism evidence="1 2">
    <name type="scientific">Lentilactobacillus farraginis DSM 18382 = JCM 14108</name>
    <dbReference type="NCBI Taxonomy" id="1423743"/>
    <lineage>
        <taxon>Bacteria</taxon>
        <taxon>Bacillati</taxon>
        <taxon>Bacillota</taxon>
        <taxon>Bacilli</taxon>
        <taxon>Lactobacillales</taxon>
        <taxon>Lactobacillaceae</taxon>
        <taxon>Lentilactobacillus</taxon>
    </lineage>
</organism>
<dbReference type="RefSeq" id="WP_035177997.1">
    <property type="nucleotide sequence ID" value="NZ_AZFY01000026.1"/>
</dbReference>
<dbReference type="OrthoDB" id="2313946at2"/>
<sequence length="390" mass="45175">MAQLKTIYEQLRSAQIDEQLINAFQKDSDIVYTGIIQYLGTSDFVMLTYNDYGIQDGEVYLKISAIKEIETDSYDLASMKDRISFDEMHDLVNNPSFDMPIKMSDSLYDRIIKTLYEQQRVALMITFENGRLKYNEGLIKAVWQDGLSFLNLSKFDFSKQKMTTIPAEDLRGIEFGGTELQLVQETLTMIKPENHIEDVTITDSDQFREIIRQRQLDQAYLIIDTDDERKYFYVGQVIAANPNEFVMMVVDMNGRFGGYVWIRYDDIKRLLLDGDYLSLIQRFVHLNKAAGHFALPVLNAERAFDDADNILIHILYQSIKFRKLIRFELADKENFAAFPTDLNLATGLLTVELLDVDESTESPVKQIGIETIREMAFDYFKAFLLENQVD</sequence>
<keyword evidence="2" id="KW-1185">Reference proteome</keyword>
<dbReference type="PATRIC" id="fig|1423743.5.peg.1733"/>
<evidence type="ECO:0000313" key="2">
    <source>
        <dbReference type="Proteomes" id="UP000051966"/>
    </source>
</evidence>
<reference evidence="1 2" key="1">
    <citation type="journal article" date="2015" name="Genome Announc.">
        <title>Expanding the biotechnology potential of lactobacilli through comparative genomics of 213 strains and associated genera.</title>
        <authorList>
            <person name="Sun Z."/>
            <person name="Harris H.M."/>
            <person name="McCann A."/>
            <person name="Guo C."/>
            <person name="Argimon S."/>
            <person name="Zhang W."/>
            <person name="Yang X."/>
            <person name="Jeffery I.B."/>
            <person name="Cooney J.C."/>
            <person name="Kagawa T.F."/>
            <person name="Liu W."/>
            <person name="Song Y."/>
            <person name="Salvetti E."/>
            <person name="Wrobel A."/>
            <person name="Rasinkangas P."/>
            <person name="Parkhill J."/>
            <person name="Rea M.C."/>
            <person name="O'Sullivan O."/>
            <person name="Ritari J."/>
            <person name="Douillard F.P."/>
            <person name="Paul Ross R."/>
            <person name="Yang R."/>
            <person name="Briner A.E."/>
            <person name="Felis G.E."/>
            <person name="de Vos W.M."/>
            <person name="Barrangou R."/>
            <person name="Klaenhammer T.R."/>
            <person name="Caufield P.W."/>
            <person name="Cui Y."/>
            <person name="Zhang H."/>
            <person name="O'Toole P.W."/>
        </authorList>
    </citation>
    <scope>NUCLEOTIDE SEQUENCE [LARGE SCALE GENOMIC DNA]</scope>
    <source>
        <strain evidence="1 2">DSM 18382</strain>
    </source>
</reference>
<dbReference type="AlphaFoldDB" id="A0A0R1W4L1"/>
<dbReference type="Proteomes" id="UP000051966">
    <property type="component" value="Unassembled WGS sequence"/>
</dbReference>
<dbReference type="EMBL" id="AZFY01000026">
    <property type="protein sequence ID" value="KRM11067.1"/>
    <property type="molecule type" value="Genomic_DNA"/>
</dbReference>
<comment type="caution">
    <text evidence="1">The sequence shown here is derived from an EMBL/GenBank/DDBJ whole genome shotgun (WGS) entry which is preliminary data.</text>
</comment>
<protein>
    <submittedName>
        <fullName evidence="1">Uncharacterized protein</fullName>
    </submittedName>
</protein>